<evidence type="ECO:0000313" key="3">
    <source>
        <dbReference type="Proteomes" id="UP000317496"/>
    </source>
</evidence>
<dbReference type="Pfam" id="PF00581">
    <property type="entry name" value="Rhodanese"/>
    <property type="match status" value="1"/>
</dbReference>
<name>A0A516GY19_9PROT</name>
<evidence type="ECO:0000259" key="1">
    <source>
        <dbReference type="PROSITE" id="PS50206"/>
    </source>
</evidence>
<dbReference type="InterPro" id="IPR036873">
    <property type="entry name" value="Rhodanese-like_dom_sf"/>
</dbReference>
<dbReference type="Proteomes" id="UP000317496">
    <property type="component" value="Chromosome"/>
</dbReference>
<accession>A0A516GY19</accession>
<evidence type="ECO:0000313" key="2">
    <source>
        <dbReference type="EMBL" id="QDO96423.1"/>
    </source>
</evidence>
<keyword evidence="3" id="KW-1185">Reference proteome</keyword>
<dbReference type="OrthoDB" id="9802991at2"/>
<sequence length="142" mass="15046">MPSFVAATPAAASAEAVHHYAAKLTFEADCWDVHHALSHGLHDFVLLDVRGRNAYADAHVPGALSLPHADITAERMARSWPADTLFVTYCAGPHCNGADRAALKLATLGYAVKIMIGGMTGWADEGFTFVAGREPGMVEKAA</sequence>
<reference evidence="2 3" key="1">
    <citation type="submission" date="2019-07" db="EMBL/GenBank/DDBJ databases">
        <title>Genome sequencing for Ferrovibrio sp. K5.</title>
        <authorList>
            <person name="Park S.-J."/>
        </authorList>
    </citation>
    <scope>NUCLEOTIDE SEQUENCE [LARGE SCALE GENOMIC DNA]</scope>
    <source>
        <strain evidence="2 3">K5</strain>
    </source>
</reference>
<dbReference type="InterPro" id="IPR001307">
    <property type="entry name" value="Thiosulphate_STrfase_CS"/>
</dbReference>
<dbReference type="InterPro" id="IPR050229">
    <property type="entry name" value="GlpE_sulfurtransferase"/>
</dbReference>
<dbReference type="PANTHER" id="PTHR43031:SF1">
    <property type="entry name" value="PYRIDINE NUCLEOTIDE-DISULPHIDE OXIDOREDUCTASE"/>
    <property type="match status" value="1"/>
</dbReference>
<dbReference type="SMART" id="SM00450">
    <property type="entry name" value="RHOD"/>
    <property type="match status" value="1"/>
</dbReference>
<gene>
    <name evidence="2" type="ORF">FNB15_03650</name>
</gene>
<dbReference type="GO" id="GO:0004792">
    <property type="term" value="F:thiosulfate-cyanide sulfurtransferase activity"/>
    <property type="evidence" value="ECO:0007669"/>
    <property type="project" value="InterPro"/>
</dbReference>
<dbReference type="KEGG" id="fer:FNB15_03650"/>
<protein>
    <submittedName>
        <fullName evidence="2">Rhodanese-like domain-containing protein</fullName>
    </submittedName>
</protein>
<dbReference type="EMBL" id="CP041636">
    <property type="protein sequence ID" value="QDO96423.1"/>
    <property type="molecule type" value="Genomic_DNA"/>
</dbReference>
<dbReference type="PROSITE" id="PS50206">
    <property type="entry name" value="RHODANESE_3"/>
    <property type="match status" value="1"/>
</dbReference>
<organism evidence="2 3">
    <name type="scientific">Ferrovibrio terrae</name>
    <dbReference type="NCBI Taxonomy" id="2594003"/>
    <lineage>
        <taxon>Bacteria</taxon>
        <taxon>Pseudomonadati</taxon>
        <taxon>Pseudomonadota</taxon>
        <taxon>Alphaproteobacteria</taxon>
        <taxon>Rhodospirillales</taxon>
        <taxon>Rhodospirillaceae</taxon>
        <taxon>Ferrovibrio</taxon>
    </lineage>
</organism>
<dbReference type="RefSeq" id="WP_144067404.1">
    <property type="nucleotide sequence ID" value="NZ_CP041636.1"/>
</dbReference>
<feature type="domain" description="Rhodanese" evidence="1">
    <location>
        <begin position="40"/>
        <end position="131"/>
    </location>
</feature>
<dbReference type="PANTHER" id="PTHR43031">
    <property type="entry name" value="FAD-DEPENDENT OXIDOREDUCTASE"/>
    <property type="match status" value="1"/>
</dbReference>
<dbReference type="SUPFAM" id="SSF52821">
    <property type="entry name" value="Rhodanese/Cell cycle control phosphatase"/>
    <property type="match status" value="1"/>
</dbReference>
<dbReference type="InterPro" id="IPR001763">
    <property type="entry name" value="Rhodanese-like_dom"/>
</dbReference>
<dbReference type="AlphaFoldDB" id="A0A516GY19"/>
<proteinExistence type="predicted"/>
<dbReference type="Gene3D" id="3.40.250.10">
    <property type="entry name" value="Rhodanese-like domain"/>
    <property type="match status" value="1"/>
</dbReference>
<dbReference type="PROSITE" id="PS00380">
    <property type="entry name" value="RHODANESE_1"/>
    <property type="match status" value="1"/>
</dbReference>